<dbReference type="SUPFAM" id="SSF52833">
    <property type="entry name" value="Thioredoxin-like"/>
    <property type="match status" value="1"/>
</dbReference>
<dbReference type="PANTHER" id="PTHR12151:SF25">
    <property type="entry name" value="LINALOOL DEHYDRATASE_ISOMERASE DOMAIN-CONTAINING PROTEIN"/>
    <property type="match status" value="1"/>
</dbReference>
<dbReference type="CDD" id="cd02968">
    <property type="entry name" value="SCO"/>
    <property type="match status" value="1"/>
</dbReference>
<keyword evidence="4" id="KW-1015">Disulfide bond</keyword>
<evidence type="ECO:0000313" key="6">
    <source>
        <dbReference type="EMBL" id="BAV98386.1"/>
    </source>
</evidence>
<dbReference type="PANTHER" id="PTHR12151">
    <property type="entry name" value="ELECTRON TRANSPORT PROTIN SCO1/SENC FAMILY MEMBER"/>
    <property type="match status" value="1"/>
</dbReference>
<reference evidence="6 7" key="1">
    <citation type="journal article" date="2017" name="DNA Res.">
        <title>Complete genome sequence and expression profile of the commercial lytic enzyme producer Lysobacter enzymogenes M497-1.</title>
        <authorList>
            <person name="Takami H."/>
            <person name="Toyoda A."/>
            <person name="Uchiyama I."/>
            <person name="Itoh T."/>
            <person name="Takaki Y."/>
            <person name="Arai W."/>
            <person name="Nishi S."/>
            <person name="Kawai M."/>
            <person name="Shinya K."/>
            <person name="Ikeda H."/>
        </authorList>
    </citation>
    <scope>NUCLEOTIDE SEQUENCE [LARGE SCALE GENOMIC DNA]</scope>
    <source>
        <strain evidence="6 7">M497-1</strain>
    </source>
</reference>
<dbReference type="GO" id="GO:0046872">
    <property type="term" value="F:metal ion binding"/>
    <property type="evidence" value="ECO:0007669"/>
    <property type="project" value="UniProtKB-KW"/>
</dbReference>
<gene>
    <name evidence="6" type="ORF">LEN_2899</name>
</gene>
<feature type="binding site" evidence="3">
    <location>
        <position position="176"/>
    </location>
    <ligand>
        <name>Cu cation</name>
        <dbReference type="ChEBI" id="CHEBI:23378"/>
    </ligand>
</feature>
<dbReference type="Gene3D" id="3.40.30.10">
    <property type="entry name" value="Glutaredoxin"/>
    <property type="match status" value="1"/>
</dbReference>
<comment type="similarity">
    <text evidence="1">Belongs to the SCO1/2 family.</text>
</comment>
<accession>A0AAU9AVJ3</accession>
<evidence type="ECO:0000256" key="1">
    <source>
        <dbReference type="ARBA" id="ARBA00010996"/>
    </source>
</evidence>
<evidence type="ECO:0000256" key="2">
    <source>
        <dbReference type="ARBA" id="ARBA00023008"/>
    </source>
</evidence>
<keyword evidence="2 3" id="KW-0186">Copper</keyword>
<dbReference type="PROSITE" id="PS51352">
    <property type="entry name" value="THIOREDOXIN_2"/>
    <property type="match status" value="1"/>
</dbReference>
<feature type="binding site" evidence="3">
    <location>
        <position position="82"/>
    </location>
    <ligand>
        <name>Cu cation</name>
        <dbReference type="ChEBI" id="CHEBI:23378"/>
    </ligand>
</feature>
<dbReference type="Proteomes" id="UP000218824">
    <property type="component" value="Chromosome"/>
</dbReference>
<dbReference type="RefSeq" id="WP_096378858.1">
    <property type="nucleotide sequence ID" value="NZ_AP014940.1"/>
</dbReference>
<feature type="binding site" evidence="3">
    <location>
        <position position="86"/>
    </location>
    <ligand>
        <name>Cu cation</name>
        <dbReference type="ChEBI" id="CHEBI:23378"/>
    </ligand>
</feature>
<organism evidence="6 7">
    <name type="scientific">Lysobacter enzymogenes</name>
    <dbReference type="NCBI Taxonomy" id="69"/>
    <lineage>
        <taxon>Bacteria</taxon>
        <taxon>Pseudomonadati</taxon>
        <taxon>Pseudomonadota</taxon>
        <taxon>Gammaproteobacteria</taxon>
        <taxon>Lysobacterales</taxon>
        <taxon>Lysobacteraceae</taxon>
        <taxon>Lysobacter</taxon>
    </lineage>
</organism>
<evidence type="ECO:0000256" key="4">
    <source>
        <dbReference type="PIRSR" id="PIRSR603782-2"/>
    </source>
</evidence>
<dbReference type="GeneID" id="83064738"/>
<dbReference type="InterPro" id="IPR003782">
    <property type="entry name" value="SCO1/SenC"/>
</dbReference>
<name>A0AAU9AVJ3_LYSEN</name>
<dbReference type="Pfam" id="PF02630">
    <property type="entry name" value="SCO1-SenC"/>
    <property type="match status" value="1"/>
</dbReference>
<feature type="domain" description="Thioredoxin" evidence="5">
    <location>
        <begin position="44"/>
        <end position="211"/>
    </location>
</feature>
<feature type="disulfide bond" description="Redox-active" evidence="4">
    <location>
        <begin position="82"/>
        <end position="86"/>
    </location>
</feature>
<dbReference type="InterPro" id="IPR036249">
    <property type="entry name" value="Thioredoxin-like_sf"/>
</dbReference>
<proteinExistence type="inferred from homology"/>
<protein>
    <submittedName>
        <fullName evidence="6">SCO1/SenC family protein</fullName>
    </submittedName>
</protein>
<keyword evidence="3" id="KW-0479">Metal-binding</keyword>
<evidence type="ECO:0000259" key="5">
    <source>
        <dbReference type="PROSITE" id="PS51352"/>
    </source>
</evidence>
<evidence type="ECO:0000313" key="7">
    <source>
        <dbReference type="Proteomes" id="UP000218824"/>
    </source>
</evidence>
<dbReference type="InterPro" id="IPR013766">
    <property type="entry name" value="Thioredoxin_domain"/>
</dbReference>
<dbReference type="AlphaFoldDB" id="A0AAU9AVJ3"/>
<dbReference type="EMBL" id="AP014940">
    <property type="protein sequence ID" value="BAV98386.1"/>
    <property type="molecule type" value="Genomic_DNA"/>
</dbReference>
<sequence length="214" mass="23167">MFNRTNAIILVAALAAALGLWASQKYFGSAKRSHLPQTQAVRLFDPPRTLPAFSLRQSDGTQLIPGELKGHWTLVFLGFTHCPDVCPTTLAQMSVAQKAWESIPESTRPRVLFVSVDPERDSPDKIGEYAHGFHKDTLAATADVPALENFAKSLSMVFAKVPAPAGAPENQYSMDHSASMAVLDPQGRMAGLVRPPFEPNVIARDMAALTEASP</sequence>
<dbReference type="KEGG" id="lem:LEN_2899"/>
<evidence type="ECO:0000256" key="3">
    <source>
        <dbReference type="PIRSR" id="PIRSR603782-1"/>
    </source>
</evidence>